<evidence type="ECO:0000256" key="11">
    <source>
        <dbReference type="PIRNR" id="PIRNR000853"/>
    </source>
</evidence>
<dbReference type="RefSeq" id="WP_004466500.1">
    <property type="nucleotide sequence ID" value="NZ_CABKOL010000104.1"/>
</dbReference>
<dbReference type="InterPro" id="IPR013815">
    <property type="entry name" value="ATP_grasp_subdomain_1"/>
</dbReference>
<evidence type="ECO:0000256" key="10">
    <source>
        <dbReference type="ARBA" id="ARBA00022842"/>
    </source>
</evidence>
<evidence type="ECO:0000313" key="19">
    <source>
        <dbReference type="Proteomes" id="UP000465035"/>
    </source>
</evidence>
<dbReference type="Gene3D" id="1.20.80.30">
    <property type="match status" value="1"/>
</dbReference>
<feature type="domain" description="Pyruvate phosphate dikinase AMP/ATP-binding" evidence="16">
    <location>
        <begin position="56"/>
        <end position="296"/>
    </location>
</feature>
<evidence type="ECO:0000256" key="4">
    <source>
        <dbReference type="ARBA" id="ARBA00020138"/>
    </source>
</evidence>
<feature type="domain" description="Pyruvate phosphate dikinase AMP/ATP-binding" evidence="16">
    <location>
        <begin position="302"/>
        <end position="354"/>
    </location>
</feature>
<dbReference type="PIRSF" id="PIRSF000853">
    <property type="entry name" value="PPDK"/>
    <property type="match status" value="1"/>
</dbReference>
<feature type="binding site" evidence="13">
    <location>
        <position position="560"/>
    </location>
    <ligand>
        <name>substrate</name>
    </ligand>
</feature>
<evidence type="ECO:0000256" key="3">
    <source>
        <dbReference type="ARBA" id="ARBA00011994"/>
    </source>
</evidence>
<dbReference type="NCBIfam" id="NF004531">
    <property type="entry name" value="PRK05878.1"/>
    <property type="match status" value="1"/>
</dbReference>
<feature type="binding site" evidence="14">
    <location>
        <position position="767"/>
    </location>
    <ligand>
        <name>Mg(2+)</name>
        <dbReference type="ChEBI" id="CHEBI:18420"/>
    </ligand>
</feature>
<comment type="catalytic activity">
    <reaction evidence="11">
        <text>pyruvate + phosphate + ATP = phosphoenolpyruvate + AMP + diphosphate + H(+)</text>
        <dbReference type="Rhea" id="RHEA:10756"/>
        <dbReference type="ChEBI" id="CHEBI:15361"/>
        <dbReference type="ChEBI" id="CHEBI:15378"/>
        <dbReference type="ChEBI" id="CHEBI:30616"/>
        <dbReference type="ChEBI" id="CHEBI:33019"/>
        <dbReference type="ChEBI" id="CHEBI:43474"/>
        <dbReference type="ChEBI" id="CHEBI:58702"/>
        <dbReference type="ChEBI" id="CHEBI:456215"/>
        <dbReference type="EC" id="2.7.9.1"/>
    </reaction>
</comment>
<keyword evidence="5 18" id="KW-0808">Transferase</keyword>
<evidence type="ECO:0000313" key="18">
    <source>
        <dbReference type="EMBL" id="QHB52837.1"/>
    </source>
</evidence>
<dbReference type="InterPro" id="IPR008279">
    <property type="entry name" value="PEP-util_enz_mobile_dom"/>
</dbReference>
<keyword evidence="10 14" id="KW-0460">Magnesium</keyword>
<feature type="binding site" evidence="14">
    <location>
        <position position="743"/>
    </location>
    <ligand>
        <name>Mg(2+)</name>
        <dbReference type="ChEBI" id="CHEBI:18420"/>
    </ligand>
</feature>
<evidence type="ECO:0000259" key="16">
    <source>
        <dbReference type="Pfam" id="PF01326"/>
    </source>
</evidence>
<name>A0A6P1E6B9_LENHI</name>
<dbReference type="GO" id="GO:0016301">
    <property type="term" value="F:kinase activity"/>
    <property type="evidence" value="ECO:0007669"/>
    <property type="project" value="UniProtKB-UniRule"/>
</dbReference>
<dbReference type="InterPro" id="IPR002192">
    <property type="entry name" value="PPDK_AMP/ATP-bd"/>
</dbReference>
<organism evidence="18 19">
    <name type="scientific">Lentilactobacillus hilgardii</name>
    <name type="common">Lactobacillus hilgardii</name>
    <dbReference type="NCBI Taxonomy" id="1588"/>
    <lineage>
        <taxon>Bacteria</taxon>
        <taxon>Bacillati</taxon>
        <taxon>Bacillota</taxon>
        <taxon>Bacilli</taxon>
        <taxon>Lactobacillales</taxon>
        <taxon>Lactobacillaceae</taxon>
        <taxon>Lentilactobacillus</taxon>
    </lineage>
</organism>
<dbReference type="PANTHER" id="PTHR22931:SF9">
    <property type="entry name" value="PYRUVATE, PHOSPHATE DIKINASE 1, CHLOROPLASTIC"/>
    <property type="match status" value="1"/>
</dbReference>
<proteinExistence type="inferred from homology"/>
<evidence type="ECO:0000256" key="5">
    <source>
        <dbReference type="ARBA" id="ARBA00022679"/>
    </source>
</evidence>
<comment type="similarity">
    <text evidence="2 11">Belongs to the PEP-utilizing enzyme family.</text>
</comment>
<evidence type="ECO:0000256" key="9">
    <source>
        <dbReference type="ARBA" id="ARBA00022840"/>
    </source>
</evidence>
<dbReference type="PROSITE" id="PS00742">
    <property type="entry name" value="PEP_ENZYMES_2"/>
    <property type="match status" value="1"/>
</dbReference>
<keyword evidence="8 18" id="KW-0418">Kinase</keyword>
<feature type="domain" description="Pyruvate phosphate dikinase AMP/ATP-binding" evidence="16">
    <location>
        <begin position="17"/>
        <end position="54"/>
    </location>
</feature>
<feature type="domain" description="PEP-utilising enzyme mobile" evidence="15">
    <location>
        <begin position="422"/>
        <end position="502"/>
    </location>
</feature>
<dbReference type="SUPFAM" id="SSF52009">
    <property type="entry name" value="Phosphohistidine domain"/>
    <property type="match status" value="1"/>
</dbReference>
<dbReference type="Gene3D" id="3.50.30.10">
    <property type="entry name" value="Phosphohistidine domain"/>
    <property type="match status" value="1"/>
</dbReference>
<dbReference type="PANTHER" id="PTHR22931">
    <property type="entry name" value="PHOSPHOENOLPYRUVATE DIKINASE-RELATED"/>
    <property type="match status" value="1"/>
</dbReference>
<keyword evidence="18" id="KW-0670">Pyruvate</keyword>
<dbReference type="SMR" id="A0A6P1E6B9"/>
<dbReference type="Pfam" id="PF02896">
    <property type="entry name" value="PEP-utilizers_C"/>
    <property type="match status" value="1"/>
</dbReference>
<evidence type="ECO:0000256" key="7">
    <source>
        <dbReference type="ARBA" id="ARBA00022741"/>
    </source>
</evidence>
<dbReference type="InterPro" id="IPR023151">
    <property type="entry name" value="PEP_util_CS"/>
</dbReference>
<sequence>MKYIYTFEESNKDMRRLLGGKGANLAQMTNLGFPVPSGFTISTEACNAFYKNHNQLNDDNLDQIKEALDQLSQKVGKSFDSPSAPLLVSVRSGAAISMPGMMDTILNIGLNDQTVAALAKITANERFAYDSYRRLLAMFGNVVEGISEATFDMVIENLKQQNHYQSDLDLTTDDLKQIVSEFKKIYMNELHREFPQDPTEQLLAAINSVFESWNNHRAKIYRRENNIPSFLGTAVNVQMMVFGNAGKDSGTGVAFTRDPATGEKQLFGEYLLNAQGEDVVAGIRTPQPISTLRETMPHLYEQFVAIAAKLEFYYRDMQDLEFTIENGKLYMLQARDGKRTPTAAVKIAVDMVDEGLISRQEALMRIKPESVQAILYPEFDEQELAKNDIVASGLPASPGAATGRVYFTAEAAKAAHDEKHQAVILVRQDTSPEDIEGMVVSEAIVTSRGGMTSHAAVVARGMGTPATVGVNHLQVDYQHKTASFSGHQLHEGDWLSVDGTQGNIYIGQIKTTDMAVNENLSTLLGWAKQESHLGVYANADTPADFSQALKFDADGIGLARTEHMFFKPERLLEMRRLIIAENAEARKLPLKRLLDMQQGDFYGLYKLSEGRSVTIRLLDPPLHEFLPHDEKEIHEVAAQLDIEPAYLAQRVDALKELNPMLGHRGDRLAVTFPDIYQMQVRAIIGAALQLLDENVIIEPHIMIPLTGSKAEMSWVRELVVKQIEQLFDEKNARLQYTVGTMMEMPRACLTADKVAEVSDFFSFGTNDLTQLTFGFSRDDVSSFMPEYIKQGILPADPFQTVDVEGVGQLMKMAVEKGRFTKPRLPIGVCGEIGGDPKSIEFFEQLDVSYVSCSPFRVPVARLAAAQAHLRNKRVVSQSVSVNPVR</sequence>
<dbReference type="PROSITE" id="PS00370">
    <property type="entry name" value="PEP_ENZYMES_PHOS_SITE"/>
    <property type="match status" value="1"/>
</dbReference>
<dbReference type="GO" id="GO:0050242">
    <property type="term" value="F:pyruvate, phosphate dikinase activity"/>
    <property type="evidence" value="ECO:0007669"/>
    <property type="project" value="UniProtKB-UniRule"/>
</dbReference>
<dbReference type="Pfam" id="PF01326">
    <property type="entry name" value="PPDK_N"/>
    <property type="match status" value="3"/>
</dbReference>
<feature type="active site" description="Proton donor" evidence="12">
    <location>
        <position position="829"/>
    </location>
</feature>
<dbReference type="InterPro" id="IPR036637">
    <property type="entry name" value="Phosphohistidine_dom_sf"/>
</dbReference>
<dbReference type="AlphaFoldDB" id="A0A6P1E6B9"/>
<feature type="binding site" evidence="13">
    <location>
        <position position="767"/>
    </location>
    <ligand>
        <name>substrate</name>
    </ligand>
</feature>
<evidence type="ECO:0000256" key="1">
    <source>
        <dbReference type="ARBA" id="ARBA00001946"/>
    </source>
</evidence>
<keyword evidence="7" id="KW-0547">Nucleotide-binding</keyword>
<evidence type="ECO:0000256" key="13">
    <source>
        <dbReference type="PIRSR" id="PIRSR000853-2"/>
    </source>
</evidence>
<dbReference type="EMBL" id="CP047121">
    <property type="protein sequence ID" value="QHB52837.1"/>
    <property type="molecule type" value="Genomic_DNA"/>
</dbReference>
<dbReference type="EC" id="2.7.9.1" evidence="3 11"/>
<dbReference type="InterPro" id="IPR000121">
    <property type="entry name" value="PEP_util_C"/>
</dbReference>
<feature type="domain" description="PEP-utilising enzyme C-terminal" evidence="17">
    <location>
        <begin position="519"/>
        <end position="868"/>
    </location>
</feature>
<dbReference type="NCBIfam" id="TIGR01828">
    <property type="entry name" value="pyru_phos_dikin"/>
    <property type="match status" value="1"/>
</dbReference>
<evidence type="ECO:0000256" key="6">
    <source>
        <dbReference type="ARBA" id="ARBA00022723"/>
    </source>
</evidence>
<dbReference type="Proteomes" id="UP000465035">
    <property type="component" value="Chromosome"/>
</dbReference>
<dbReference type="Gene3D" id="3.30.1490.20">
    <property type="entry name" value="ATP-grasp fold, A domain"/>
    <property type="match status" value="1"/>
</dbReference>
<gene>
    <name evidence="18" type="ORF">GQR93_11870</name>
</gene>
<dbReference type="Gene3D" id="3.30.470.20">
    <property type="entry name" value="ATP-grasp fold, B domain"/>
    <property type="match status" value="1"/>
</dbReference>
<accession>A0A6P1E6B9</accession>
<dbReference type="Gene3D" id="1.10.189.10">
    <property type="entry name" value="Pyruvate Phosphate Dikinase, domain 2"/>
    <property type="match status" value="1"/>
</dbReference>
<evidence type="ECO:0000256" key="12">
    <source>
        <dbReference type="PIRSR" id="PIRSR000853-1"/>
    </source>
</evidence>
<dbReference type="InterPro" id="IPR040442">
    <property type="entry name" value="Pyrv_kinase-like_dom_sf"/>
</dbReference>
<dbReference type="GeneID" id="69059071"/>
<feature type="active site" description="Tele-phosphohistidine intermediate" evidence="12">
    <location>
        <position position="454"/>
    </location>
</feature>
<feature type="binding site" evidence="13">
    <location>
        <position position="765"/>
    </location>
    <ligand>
        <name>substrate</name>
    </ligand>
</feature>
<evidence type="ECO:0000259" key="17">
    <source>
        <dbReference type="Pfam" id="PF02896"/>
    </source>
</evidence>
<dbReference type="Gene3D" id="3.20.20.60">
    <property type="entry name" value="Phosphoenolpyruvate-binding domains"/>
    <property type="match status" value="1"/>
</dbReference>
<dbReference type="GO" id="GO:0046872">
    <property type="term" value="F:metal ion binding"/>
    <property type="evidence" value="ECO:0007669"/>
    <property type="project" value="UniProtKB-UniRule"/>
</dbReference>
<keyword evidence="9" id="KW-0067">ATP-binding</keyword>
<comment type="cofactor">
    <cofactor evidence="1 11 14">
        <name>Mg(2+)</name>
        <dbReference type="ChEBI" id="CHEBI:18420"/>
    </cofactor>
</comment>
<evidence type="ECO:0000259" key="15">
    <source>
        <dbReference type="Pfam" id="PF00391"/>
    </source>
</evidence>
<feature type="binding site" evidence="13">
    <location>
        <position position="766"/>
    </location>
    <ligand>
        <name>substrate</name>
    </ligand>
</feature>
<protein>
    <recommendedName>
        <fullName evidence="4 11">Pyruvate, phosphate dikinase</fullName>
        <ecNumber evidence="3 11">2.7.9.1</ecNumber>
    </recommendedName>
</protein>
<evidence type="ECO:0000256" key="2">
    <source>
        <dbReference type="ARBA" id="ARBA00007837"/>
    </source>
</evidence>
<feature type="binding site" evidence="13">
    <location>
        <position position="743"/>
    </location>
    <ligand>
        <name>substrate</name>
    </ligand>
</feature>
<evidence type="ECO:0000256" key="14">
    <source>
        <dbReference type="PIRSR" id="PIRSR000853-3"/>
    </source>
</evidence>
<dbReference type="SUPFAM" id="SSF56059">
    <property type="entry name" value="Glutathione synthetase ATP-binding domain-like"/>
    <property type="match status" value="1"/>
</dbReference>
<dbReference type="InterPro" id="IPR018274">
    <property type="entry name" value="PEP_util_AS"/>
</dbReference>
<dbReference type="SUPFAM" id="SSF51621">
    <property type="entry name" value="Phosphoenolpyruvate/pyruvate domain"/>
    <property type="match status" value="1"/>
</dbReference>
<reference evidence="18 19" key="1">
    <citation type="submission" date="2019-12" db="EMBL/GenBank/DDBJ databases">
        <title>Lactobacillus hilgardii FLUB.</title>
        <authorList>
            <person name="Gustaw K."/>
        </authorList>
    </citation>
    <scope>NUCLEOTIDE SEQUENCE [LARGE SCALE GENOMIC DNA]</scope>
    <source>
        <strain evidence="18 19">FLUB</strain>
    </source>
</reference>
<feature type="binding site" evidence="13">
    <location>
        <position position="616"/>
    </location>
    <ligand>
        <name>substrate</name>
    </ligand>
</feature>
<keyword evidence="6 14" id="KW-0479">Metal-binding</keyword>
<feature type="binding site" evidence="13">
    <location>
        <position position="764"/>
    </location>
    <ligand>
        <name>substrate</name>
    </ligand>
</feature>
<dbReference type="GO" id="GO:0005524">
    <property type="term" value="F:ATP binding"/>
    <property type="evidence" value="ECO:0007669"/>
    <property type="project" value="UniProtKB-UniRule"/>
</dbReference>
<dbReference type="InterPro" id="IPR015813">
    <property type="entry name" value="Pyrv/PenolPyrv_kinase-like_dom"/>
</dbReference>
<dbReference type="InterPro" id="IPR010121">
    <property type="entry name" value="Pyruvate_phosphate_dikinase"/>
</dbReference>
<evidence type="ECO:0000256" key="8">
    <source>
        <dbReference type="ARBA" id="ARBA00022777"/>
    </source>
</evidence>
<dbReference type="Pfam" id="PF00391">
    <property type="entry name" value="PEP-utilizers"/>
    <property type="match status" value="1"/>
</dbReference>